<dbReference type="PANTHER" id="PTHR23359">
    <property type="entry name" value="NUCLEOTIDE KINASE"/>
    <property type="match status" value="1"/>
</dbReference>
<protein>
    <submittedName>
        <fullName evidence="5">Uncharacterized protein</fullName>
    </submittedName>
</protein>
<dbReference type="GO" id="GO:0009165">
    <property type="term" value="P:nucleotide biosynthetic process"/>
    <property type="evidence" value="ECO:0007669"/>
    <property type="project" value="UniProtKB-KW"/>
</dbReference>
<keyword evidence="4" id="KW-0418">Kinase</keyword>
<dbReference type="InterPro" id="IPR000850">
    <property type="entry name" value="Adenylat/UMP-CMP_kin"/>
</dbReference>
<gene>
    <name evidence="5" type="ORF">UU77_C0017G0001</name>
</gene>
<organism evidence="5 6">
    <name type="scientific">candidate division WWE3 bacterium GW2011_GWC1_41_7</name>
    <dbReference type="NCBI Taxonomy" id="1619119"/>
    <lineage>
        <taxon>Bacteria</taxon>
        <taxon>Katanobacteria</taxon>
    </lineage>
</organism>
<dbReference type="Gene3D" id="3.40.50.300">
    <property type="entry name" value="P-loop containing nucleotide triphosphate hydrolases"/>
    <property type="match status" value="1"/>
</dbReference>
<name>A0A0G0X6T5_UNCKA</name>
<keyword evidence="1" id="KW-0808">Transferase</keyword>
<reference evidence="5 6" key="1">
    <citation type="journal article" date="2015" name="Nature">
        <title>rRNA introns, odd ribosomes, and small enigmatic genomes across a large radiation of phyla.</title>
        <authorList>
            <person name="Brown C.T."/>
            <person name="Hug L.A."/>
            <person name="Thomas B.C."/>
            <person name="Sharon I."/>
            <person name="Castelle C.J."/>
            <person name="Singh A."/>
            <person name="Wilkins M.J."/>
            <person name="Williams K.H."/>
            <person name="Banfield J.F."/>
        </authorList>
    </citation>
    <scope>NUCLEOTIDE SEQUENCE [LARGE SCALE GENOMIC DNA]</scope>
</reference>
<evidence type="ECO:0000313" key="6">
    <source>
        <dbReference type="Proteomes" id="UP000034507"/>
    </source>
</evidence>
<evidence type="ECO:0000256" key="4">
    <source>
        <dbReference type="ARBA" id="ARBA00022777"/>
    </source>
</evidence>
<dbReference type="InterPro" id="IPR027417">
    <property type="entry name" value="P-loop_NTPase"/>
</dbReference>
<dbReference type="SUPFAM" id="SSF52540">
    <property type="entry name" value="P-loop containing nucleoside triphosphate hydrolases"/>
    <property type="match status" value="1"/>
</dbReference>
<keyword evidence="3" id="KW-0547">Nucleotide-binding</keyword>
<comment type="caution">
    <text evidence="5">The sequence shown here is derived from an EMBL/GenBank/DDBJ whole genome shotgun (WGS) entry which is preliminary data.</text>
</comment>
<evidence type="ECO:0000256" key="3">
    <source>
        <dbReference type="ARBA" id="ARBA00022741"/>
    </source>
</evidence>
<evidence type="ECO:0000256" key="2">
    <source>
        <dbReference type="ARBA" id="ARBA00022727"/>
    </source>
</evidence>
<dbReference type="GO" id="GO:0019205">
    <property type="term" value="F:nucleobase-containing compound kinase activity"/>
    <property type="evidence" value="ECO:0007669"/>
    <property type="project" value="InterPro"/>
</dbReference>
<proteinExistence type="predicted"/>
<dbReference type="EMBL" id="LCBX01000017">
    <property type="protein sequence ID" value="KKS20764.1"/>
    <property type="molecule type" value="Genomic_DNA"/>
</dbReference>
<evidence type="ECO:0000256" key="1">
    <source>
        <dbReference type="ARBA" id="ARBA00022679"/>
    </source>
</evidence>
<dbReference type="Proteomes" id="UP000034507">
    <property type="component" value="Unassembled WGS sequence"/>
</dbReference>
<accession>A0A0G0X6T5</accession>
<keyword evidence="2" id="KW-0545">Nucleotide biosynthesis</keyword>
<evidence type="ECO:0000313" key="5">
    <source>
        <dbReference type="EMBL" id="KKS20764.1"/>
    </source>
</evidence>
<dbReference type="GO" id="GO:0005524">
    <property type="term" value="F:ATP binding"/>
    <property type="evidence" value="ECO:0007669"/>
    <property type="project" value="InterPro"/>
</dbReference>
<sequence>MNFPYFNTKELSDGRTYNLTDPAERLQYFHAKLGSKIDEVKEYLEHNSFVGYMLAKKIAGKGTYAGMFTEIVGQERFAHISAGDVVRDAHVLLDSPEEAMERERKELLSYIDKHYRGYISAEEAIKALLNRSNDRVSVPSELMLTLLKREIDRVGKKALFVDGMPRSLDQISYSLYFRDLINYRNDPDFFIFIDVAEEIIDMRIRGRVVCPVCKTSKNMLTNPGKFVRHDTETGEYYLVCDNAVCPGYEKARYYSKEGDVAGKDTIAERLKSDGELMEMSMGLQGMPKVLIRSSYPVDEASEYIEDYEIQPVFKYKGTGDNIEVMTEPWIFKDDEGVDSYSIYAATYVVSMFSQIHKILVG</sequence>
<dbReference type="AlphaFoldDB" id="A0A0G0X6T5"/>